<sequence length="99" mass="10994">MAEAEEVKTETVTVTLTEDTLAGLRLIAEHKGITVEEVIGRLASAAAKTAHTAKSANEKRKAIAQLISEELTDLNAKKDEFLKQMRERREQNKRNPPNP</sequence>
<gene>
    <name evidence="2" type="ORF">MESMUL_18860</name>
</gene>
<evidence type="ECO:0000313" key="3">
    <source>
        <dbReference type="Proteomes" id="UP000266091"/>
    </source>
</evidence>
<name>A0A388SDU2_9BURK</name>
<feature type="compositionally biased region" description="Basic and acidic residues" evidence="1">
    <location>
        <begin position="77"/>
        <end position="93"/>
    </location>
</feature>
<dbReference type="EMBL" id="BGZJ01000002">
    <property type="protein sequence ID" value="GBO94532.1"/>
    <property type="molecule type" value="Genomic_DNA"/>
</dbReference>
<evidence type="ECO:0000256" key="1">
    <source>
        <dbReference type="SAM" id="MobiDB-lite"/>
    </source>
</evidence>
<proteinExistence type="predicted"/>
<dbReference type="AlphaFoldDB" id="A0A388SDU2"/>
<dbReference type="OrthoDB" id="9936143at2"/>
<reference evidence="2 3" key="1">
    <citation type="journal article" date="2018" name="Int. J. Syst. Evol. Microbiol.">
        <title>Mesosutterella multiformis gen. nov., sp. nov., a member of the family Sutterellaceae and Sutterella megalosphaeroides sp. nov., isolated from human faeces.</title>
        <authorList>
            <person name="Sakamoto M."/>
            <person name="Ikeyama N."/>
            <person name="Kunihiro T."/>
            <person name="Iino T."/>
            <person name="Yuki M."/>
            <person name="Ohkuma M."/>
        </authorList>
    </citation>
    <scope>NUCLEOTIDE SEQUENCE [LARGE SCALE GENOMIC DNA]</scope>
    <source>
        <strain evidence="2 3">4NBBH2</strain>
    </source>
</reference>
<accession>A0A388SDU2</accession>
<dbReference type="RefSeq" id="WP_116270785.1">
    <property type="nucleotide sequence ID" value="NZ_BGZJ01000002.1"/>
</dbReference>
<protein>
    <submittedName>
        <fullName evidence="2">Uncharacterized protein</fullName>
    </submittedName>
</protein>
<feature type="region of interest" description="Disordered" evidence="1">
    <location>
        <begin position="77"/>
        <end position="99"/>
    </location>
</feature>
<comment type="caution">
    <text evidence="2">The sequence shown here is derived from an EMBL/GenBank/DDBJ whole genome shotgun (WGS) entry which is preliminary data.</text>
</comment>
<organism evidence="2 3">
    <name type="scientific">Mesosutterella multiformis</name>
    <dbReference type="NCBI Taxonomy" id="2259133"/>
    <lineage>
        <taxon>Bacteria</taxon>
        <taxon>Pseudomonadati</taxon>
        <taxon>Pseudomonadota</taxon>
        <taxon>Betaproteobacteria</taxon>
        <taxon>Burkholderiales</taxon>
        <taxon>Sutterellaceae</taxon>
        <taxon>Mesosutterella</taxon>
    </lineage>
</organism>
<evidence type="ECO:0000313" key="2">
    <source>
        <dbReference type="EMBL" id="GBO94532.1"/>
    </source>
</evidence>
<keyword evidence="3" id="KW-1185">Reference proteome</keyword>
<accession>A0A401LIB2</accession>
<dbReference type="Proteomes" id="UP000266091">
    <property type="component" value="Unassembled WGS sequence"/>
</dbReference>